<proteinExistence type="predicted"/>
<dbReference type="Proteomes" id="UP000424671">
    <property type="component" value="Segment"/>
</dbReference>
<evidence type="ECO:0000313" key="1">
    <source>
        <dbReference type="EMBL" id="QBQ72615.1"/>
    </source>
</evidence>
<accession>A0A646QW22</accession>
<reference evidence="1 2" key="1">
    <citation type="journal article" date="2019" name="mSystems">
        <title>Diverse, abundant and novel viruses infecting the marine abundant Roseobacter RCA lineage.</title>
        <authorList>
            <person name="Zhang Z.F."/>
            <person name="Chen F."/>
            <person name="Chu X."/>
            <person name="Zhang H."/>
            <person name="Luo H.W."/>
            <person name="Zhai Z.Q."/>
            <person name="Yang M.Y."/>
            <person name="Zhao Y.L."/>
        </authorList>
    </citation>
    <scope>NUCLEOTIDE SEQUENCE [LARGE SCALE GENOMIC DNA]</scope>
</reference>
<sequence length="43" mass="5106">MCKDDINKTAYSTFGRDDLERIFSINEADEIKKLVGYKEKYKE</sequence>
<evidence type="ECO:0000313" key="2">
    <source>
        <dbReference type="Proteomes" id="UP000424671"/>
    </source>
</evidence>
<gene>
    <name evidence="1" type="ORF">CRP4_gp06</name>
</gene>
<organism evidence="1 2">
    <name type="scientific">Roseobacter phage CRP-4</name>
    <dbReference type="NCBI Taxonomy" id="2559283"/>
    <lineage>
        <taxon>Viruses</taxon>
        <taxon>Duplodnaviria</taxon>
        <taxon>Heunggongvirae</taxon>
        <taxon>Uroviricota</taxon>
        <taxon>Caudoviricetes</taxon>
        <taxon>Zobellviridae</taxon>
        <taxon>Cobavirinae</taxon>
        <taxon>Veravirus</taxon>
    </lineage>
</organism>
<dbReference type="EMBL" id="MK613346">
    <property type="protein sequence ID" value="QBQ72615.1"/>
    <property type="molecule type" value="Genomic_DNA"/>
</dbReference>
<protein>
    <submittedName>
        <fullName evidence="1">Uncharacterized protein</fullName>
    </submittedName>
</protein>
<name>A0A646QW22_9CAUD</name>